<dbReference type="RefSeq" id="WP_128157732.1">
    <property type="nucleotide sequence ID" value="NZ_SAVA01000014.1"/>
</dbReference>
<feature type="transmembrane region" description="Helical" evidence="2">
    <location>
        <begin position="160"/>
        <end position="180"/>
    </location>
</feature>
<dbReference type="InterPro" id="IPR019286">
    <property type="entry name" value="DUF2339_TM"/>
</dbReference>
<feature type="transmembrane region" description="Helical" evidence="2">
    <location>
        <begin position="519"/>
        <end position="539"/>
    </location>
</feature>
<feature type="transmembrane region" description="Helical" evidence="2">
    <location>
        <begin position="441"/>
        <end position="459"/>
    </location>
</feature>
<feature type="transmembrane region" description="Helical" evidence="2">
    <location>
        <begin position="489"/>
        <end position="507"/>
    </location>
</feature>
<feature type="transmembrane region" description="Helical" evidence="2">
    <location>
        <begin position="6"/>
        <end position="30"/>
    </location>
</feature>
<protein>
    <submittedName>
        <fullName evidence="3">DUF2339 domain-containing protein</fullName>
    </submittedName>
</protein>
<evidence type="ECO:0000256" key="2">
    <source>
        <dbReference type="SAM" id="Phobius"/>
    </source>
</evidence>
<name>A0A3S3PDG5_9RHOB</name>
<keyword evidence="2" id="KW-0472">Membrane</keyword>
<feature type="transmembrane region" description="Helical" evidence="2">
    <location>
        <begin position="792"/>
        <end position="812"/>
    </location>
</feature>
<feature type="transmembrane region" description="Helical" evidence="2">
    <location>
        <begin position="221"/>
        <end position="243"/>
    </location>
</feature>
<keyword evidence="2" id="KW-0812">Transmembrane</keyword>
<feature type="transmembrane region" description="Helical" evidence="2">
    <location>
        <begin position="824"/>
        <end position="841"/>
    </location>
</feature>
<proteinExistence type="predicted"/>
<feature type="transmembrane region" description="Helical" evidence="2">
    <location>
        <begin position="418"/>
        <end position="436"/>
    </location>
</feature>
<feature type="transmembrane region" description="Helical" evidence="2">
    <location>
        <begin position="684"/>
        <end position="707"/>
    </location>
</feature>
<feature type="transmembrane region" description="Helical" evidence="2">
    <location>
        <begin position="249"/>
        <end position="269"/>
    </location>
</feature>
<dbReference type="Proteomes" id="UP000288071">
    <property type="component" value="Unassembled WGS sequence"/>
</dbReference>
<evidence type="ECO:0000256" key="1">
    <source>
        <dbReference type="SAM" id="MobiDB-lite"/>
    </source>
</evidence>
<accession>A0A3S3PDG5</accession>
<dbReference type="Pfam" id="PF10101">
    <property type="entry name" value="DUF2339"/>
    <property type="match status" value="1"/>
</dbReference>
<comment type="caution">
    <text evidence="3">The sequence shown here is derived from an EMBL/GenBank/DDBJ whole genome shotgun (WGS) entry which is preliminary data.</text>
</comment>
<feature type="transmembrane region" description="Helical" evidence="2">
    <location>
        <begin position="298"/>
        <end position="316"/>
    </location>
</feature>
<feature type="transmembrane region" description="Helical" evidence="2">
    <location>
        <begin position="347"/>
        <end position="364"/>
    </location>
</feature>
<dbReference type="PIRSF" id="PIRSF035905">
    <property type="entry name" value="UCP035905_mp"/>
    <property type="match status" value="1"/>
</dbReference>
<dbReference type="PANTHER" id="PTHR38434">
    <property type="entry name" value="BLL2549 PROTEIN"/>
    <property type="match status" value="1"/>
</dbReference>
<sequence>MDDFEFFLIIFGIAYGAMVGIGLPVLLFLVPALRGRVRRLEEEIAALKAAAPRADAPAPAPVLWPDTIAATEEPAAAPVAPGLIAAEAPAPAPVLWPDTIAATEEPAAAPVAPGLIAAEAPAPERPLPPPLPQSVAPPAGASAPGPGALAPVAAWLRTNWTLAIAALSLILGGLFMVQYGVEKGLLTPPLRVLGALALGLGLIGGGEAIRRRTGDVVTPATRALPSTLSGAGAVVMFIAMAAAHALYGLIGPGVALAGLALISAATVLLGWFYGPVLSAIGLIGAGAAPFLIGGGPDGARLFYGYFPLVGLAGLAIDSFRRWGWVSALALAVASFGLVLLWGSVPFTPGLAGAALVLAFAALTFPERHLTPRHTGAPVTGLFRGPRPEVPTLIAAAGAAIATIAGLMIVAGATSPAESGIGFALLVVLFAAASLWLHRAPALDALAALPALGFLLALIIEPMRAGPLFEGLFAALNAAPGAEIPLPPTLWALALAGAALSALAFARLRYARASGEADPMFWAFGAAKLGTATIFALEFFWAPGLFLGPGPWSLVVIAMAALMVLFAERRARMGGEALPRDLGLFAAAAVLLIALAFFILLTKAALTLGLALLVVLATLTDRRFRLPLMGWVAQLGVAVIGYRLLADPGFDWSLYGASWPAFGLSHLGPIAAFEAARRLARPERAGLRAVLESALMTTVALFVTLTIARLIPDRDTHTHWFAGLSAAIWCGAAFGQIWRMPTSGRAVRWLRGVIAGLSGLAALGALGALAGDLVDMLDWGADLVLGPPLLDSLALAFWPLAATLAAGAVFLGAPGRPRARLLRPGLAAGAGLATLIWGWLEIRRLWRGTDLSLPGPSDGELYSYTIALLAAALALLVAAVPRRSLTLRRIAMTGVALTIAKVFLIDMAGLSGLTRVASFVGLGLALTGLAWLNRQIDAHWRATGAEPPPPLPED</sequence>
<reference evidence="3 4" key="1">
    <citation type="submission" date="2019-01" db="EMBL/GenBank/DDBJ databases">
        <title>Sinorhodobacter populi sp. nov. isolated from the symptomatic bark tissue of Populus euramericana canker.</title>
        <authorList>
            <person name="Xu G."/>
        </authorList>
    </citation>
    <scope>NUCLEOTIDE SEQUENCE [LARGE SCALE GENOMIC DNA]</scope>
    <source>
        <strain evidence="3 4">CGMCC 1.12963</strain>
    </source>
</reference>
<feature type="compositionally biased region" description="Pro residues" evidence="1">
    <location>
        <begin position="123"/>
        <end position="132"/>
    </location>
</feature>
<organism evidence="3 4">
    <name type="scientific">Paenirhodobacter huangdaonensis</name>
    <dbReference type="NCBI Taxonomy" id="2501515"/>
    <lineage>
        <taxon>Bacteria</taxon>
        <taxon>Pseudomonadati</taxon>
        <taxon>Pseudomonadota</taxon>
        <taxon>Alphaproteobacteria</taxon>
        <taxon>Rhodobacterales</taxon>
        <taxon>Rhodobacter group</taxon>
        <taxon>Paenirhodobacter</taxon>
    </lineage>
</organism>
<evidence type="ECO:0000313" key="3">
    <source>
        <dbReference type="EMBL" id="RWR48865.1"/>
    </source>
</evidence>
<feature type="transmembrane region" description="Helical" evidence="2">
    <location>
        <begin position="749"/>
        <end position="772"/>
    </location>
</feature>
<feature type="transmembrane region" description="Helical" evidence="2">
    <location>
        <begin position="891"/>
        <end position="909"/>
    </location>
</feature>
<feature type="transmembrane region" description="Helical" evidence="2">
    <location>
        <begin position="392"/>
        <end position="412"/>
    </location>
</feature>
<feature type="transmembrane region" description="Helical" evidence="2">
    <location>
        <begin position="627"/>
        <end position="645"/>
    </location>
</feature>
<feature type="transmembrane region" description="Helical" evidence="2">
    <location>
        <begin position="719"/>
        <end position="737"/>
    </location>
</feature>
<reference evidence="4" key="2">
    <citation type="submission" date="2019-01" db="EMBL/GenBank/DDBJ databases">
        <title>Sinorhodobacter populi sp. nov. isolated from the symptomatic bark tissue of Populus euramericana canker.</title>
        <authorList>
            <person name="Li Y."/>
        </authorList>
    </citation>
    <scope>NUCLEOTIDE SEQUENCE [LARGE SCALE GENOMIC DNA]</scope>
    <source>
        <strain evidence="4">CGMCC 1.12963</strain>
    </source>
</reference>
<keyword evidence="2" id="KW-1133">Transmembrane helix</keyword>
<feature type="transmembrane region" description="Helical" evidence="2">
    <location>
        <begin position="545"/>
        <end position="565"/>
    </location>
</feature>
<dbReference type="AlphaFoldDB" id="A0A3S3PDG5"/>
<dbReference type="InterPro" id="IPR014600">
    <property type="entry name" value="UCP035905_mem"/>
</dbReference>
<evidence type="ECO:0000313" key="4">
    <source>
        <dbReference type="Proteomes" id="UP000288071"/>
    </source>
</evidence>
<dbReference type="PANTHER" id="PTHR38434:SF1">
    <property type="entry name" value="BLL2549 PROTEIN"/>
    <property type="match status" value="1"/>
</dbReference>
<feature type="transmembrane region" description="Helical" evidence="2">
    <location>
        <begin position="577"/>
        <end position="597"/>
    </location>
</feature>
<feature type="compositionally biased region" description="Low complexity" evidence="1">
    <location>
        <begin position="133"/>
        <end position="142"/>
    </location>
</feature>
<feature type="transmembrane region" description="Helical" evidence="2">
    <location>
        <begin position="861"/>
        <end position="879"/>
    </location>
</feature>
<gene>
    <name evidence="3" type="ORF">EOW66_18055</name>
</gene>
<feature type="transmembrane region" description="Helical" evidence="2">
    <location>
        <begin position="915"/>
        <end position="931"/>
    </location>
</feature>
<feature type="region of interest" description="Disordered" evidence="1">
    <location>
        <begin position="122"/>
        <end position="142"/>
    </location>
</feature>
<keyword evidence="4" id="KW-1185">Reference proteome</keyword>
<feature type="transmembrane region" description="Helical" evidence="2">
    <location>
        <begin position="323"/>
        <end position="341"/>
    </location>
</feature>
<feature type="transmembrane region" description="Helical" evidence="2">
    <location>
        <begin position="192"/>
        <end position="209"/>
    </location>
</feature>
<dbReference type="EMBL" id="SAVA01000014">
    <property type="protein sequence ID" value="RWR48865.1"/>
    <property type="molecule type" value="Genomic_DNA"/>
</dbReference>
<feature type="transmembrane region" description="Helical" evidence="2">
    <location>
        <begin position="276"/>
        <end position="292"/>
    </location>
</feature>